<feature type="domain" description="Staphylococcal/Streptococcal toxin beta-grasp" evidence="3">
    <location>
        <begin position="127"/>
        <end position="231"/>
    </location>
</feature>
<dbReference type="AlphaFoldDB" id="A0A9X7SAK5"/>
<evidence type="ECO:0000313" key="4">
    <source>
        <dbReference type="EMBL" id="QGH02815.1"/>
    </source>
</evidence>
<evidence type="ECO:0000256" key="1">
    <source>
        <dbReference type="ARBA" id="ARBA00008401"/>
    </source>
</evidence>
<gene>
    <name evidence="4" type="ORF">EA457_09875</name>
</gene>
<dbReference type="EMBL" id="CP033165">
    <property type="protein sequence ID" value="QGH02815.1"/>
    <property type="molecule type" value="Genomic_DNA"/>
</dbReference>
<dbReference type="SUPFAM" id="SSF50203">
    <property type="entry name" value="Bacterial enterotoxins"/>
    <property type="match status" value="1"/>
</dbReference>
<dbReference type="Pfam" id="PF02876">
    <property type="entry name" value="Stap_Strp_tox_C"/>
    <property type="match status" value="1"/>
</dbReference>
<dbReference type="Gene3D" id="2.40.50.110">
    <property type="match status" value="1"/>
</dbReference>
<dbReference type="InterPro" id="IPR006123">
    <property type="entry name" value="Toxin_b-grasp_Staph/Strep"/>
</dbReference>
<sequence>MTIKILKIIILSWVLSYGSKLAYADEISKDLKASLRFAYDVTPLEYENVEITFVTTNNIHINTGQKKSGCVLYVDSIVSLGVTDNFIKGDKVDVFGLPYNFSSPNVDNIYGGVVKHSDDKHQSLQFVGILNQDGEETSLPSDTILIKHKQFTLQEFDFKIRKFLMENYSIYDSESRYISGSFFLATKDSKHYEVDLFNKDDKLLGRDRFFKRYRDNKVFNSEEISHFDVYLKTH</sequence>
<evidence type="ECO:0000259" key="2">
    <source>
        <dbReference type="Pfam" id="PF01123"/>
    </source>
</evidence>
<feature type="domain" description="Staphylococcal/Streptococcal toxin OB-fold" evidence="2">
    <location>
        <begin position="35"/>
        <end position="115"/>
    </location>
</feature>
<dbReference type="SUPFAM" id="SSF54334">
    <property type="entry name" value="Superantigen toxins, C-terminal domain"/>
    <property type="match status" value="1"/>
</dbReference>
<dbReference type="Proteomes" id="UP000347383">
    <property type="component" value="Chromosome"/>
</dbReference>
<dbReference type="PRINTS" id="PR01898">
    <property type="entry name" value="SAGSUPRFAMLY"/>
</dbReference>
<dbReference type="Gene3D" id="3.10.20.120">
    <property type="match status" value="1"/>
</dbReference>
<dbReference type="InterPro" id="IPR008992">
    <property type="entry name" value="Enterotoxin"/>
</dbReference>
<dbReference type="GO" id="GO:0005576">
    <property type="term" value="C:extracellular region"/>
    <property type="evidence" value="ECO:0007669"/>
    <property type="project" value="InterPro"/>
</dbReference>
<dbReference type="RefSeq" id="WP_154412422.1">
    <property type="nucleotide sequence ID" value="NZ_CP033165.1"/>
</dbReference>
<organism evidence="4 5">
    <name type="scientific">Streptococcus dysgalactiae subsp. dysgalactiae</name>
    <dbReference type="NCBI Taxonomy" id="99822"/>
    <lineage>
        <taxon>Bacteria</taxon>
        <taxon>Bacillati</taxon>
        <taxon>Bacillota</taxon>
        <taxon>Bacilli</taxon>
        <taxon>Lactobacillales</taxon>
        <taxon>Streptococcaceae</taxon>
        <taxon>Streptococcus</taxon>
    </lineage>
</organism>
<dbReference type="GO" id="GO:0090729">
    <property type="term" value="F:toxin activity"/>
    <property type="evidence" value="ECO:0007669"/>
    <property type="project" value="InterPro"/>
</dbReference>
<dbReference type="InterPro" id="IPR006173">
    <property type="entry name" value="Staph_tox_OB"/>
</dbReference>
<dbReference type="InterPro" id="IPR013307">
    <property type="entry name" value="Superantigen_bac"/>
</dbReference>
<dbReference type="InterPro" id="IPR016091">
    <property type="entry name" value="SuperAg_toxin_C"/>
</dbReference>
<comment type="similarity">
    <text evidence="1">Belongs to the staphylococcal/streptococcal toxin family.</text>
</comment>
<evidence type="ECO:0000259" key="3">
    <source>
        <dbReference type="Pfam" id="PF02876"/>
    </source>
</evidence>
<protein>
    <submittedName>
        <fullName evidence="4">Exotoxin</fullName>
    </submittedName>
</protein>
<reference evidence="4 5" key="1">
    <citation type="submission" date="2018-10" db="EMBL/GenBank/DDBJ databases">
        <title>Comparative Genomics Analysis of the Streptococcus dysgalactiae subspecies dysgalactiae.</title>
        <authorList>
            <person name="Koh T.H."/>
            <person name="Abdul Rahman N."/>
            <person name="Sessions O.M."/>
        </authorList>
    </citation>
    <scope>NUCLEOTIDE SEQUENCE [LARGE SCALE GENOMIC DNA]</scope>
    <source>
        <strain evidence="4 5">DB60705-15</strain>
    </source>
</reference>
<dbReference type="Pfam" id="PF01123">
    <property type="entry name" value="Stap_Strp_toxin"/>
    <property type="match status" value="1"/>
</dbReference>
<proteinExistence type="inferred from homology"/>
<evidence type="ECO:0000313" key="5">
    <source>
        <dbReference type="Proteomes" id="UP000347383"/>
    </source>
</evidence>
<name>A0A9X7SAK5_STRDY</name>
<accession>A0A9X7SAK5</accession>